<feature type="transmembrane region" description="Helical" evidence="5">
    <location>
        <begin position="234"/>
        <end position="253"/>
    </location>
</feature>
<dbReference type="InterPro" id="IPR007016">
    <property type="entry name" value="O-antigen_ligase-rel_domated"/>
</dbReference>
<feature type="transmembrane region" description="Helical" evidence="5">
    <location>
        <begin position="34"/>
        <end position="52"/>
    </location>
</feature>
<organism evidence="7 8">
    <name type="scientific">Bacteroides intestinalis</name>
    <dbReference type="NCBI Taxonomy" id="329854"/>
    <lineage>
        <taxon>Bacteria</taxon>
        <taxon>Pseudomonadati</taxon>
        <taxon>Bacteroidota</taxon>
        <taxon>Bacteroidia</taxon>
        <taxon>Bacteroidales</taxon>
        <taxon>Bacteroidaceae</taxon>
        <taxon>Bacteroides</taxon>
    </lineage>
</organism>
<comment type="caution">
    <text evidence="7">The sequence shown here is derived from an EMBL/GenBank/DDBJ whole genome shotgun (WGS) entry which is preliminary data.</text>
</comment>
<dbReference type="Proteomes" id="UP000291191">
    <property type="component" value="Unassembled WGS sequence"/>
</dbReference>
<proteinExistence type="predicted"/>
<keyword evidence="3 5" id="KW-1133">Transmembrane helix</keyword>
<feature type="transmembrane region" description="Helical" evidence="5">
    <location>
        <begin position="161"/>
        <end position="184"/>
    </location>
</feature>
<keyword evidence="2 5" id="KW-0812">Transmembrane</keyword>
<evidence type="ECO:0000256" key="4">
    <source>
        <dbReference type="ARBA" id="ARBA00023136"/>
    </source>
</evidence>
<gene>
    <name evidence="7" type="ORF">EAJ06_09240</name>
</gene>
<dbReference type="EMBL" id="RCXO01000009">
    <property type="protein sequence ID" value="RYT80867.1"/>
    <property type="molecule type" value="Genomic_DNA"/>
</dbReference>
<feature type="transmembrane region" description="Helical" evidence="5">
    <location>
        <begin position="318"/>
        <end position="341"/>
    </location>
</feature>
<keyword evidence="8" id="KW-1185">Reference proteome</keyword>
<dbReference type="Pfam" id="PF04932">
    <property type="entry name" value="Wzy_C"/>
    <property type="match status" value="1"/>
</dbReference>
<evidence type="ECO:0000256" key="1">
    <source>
        <dbReference type="ARBA" id="ARBA00004141"/>
    </source>
</evidence>
<dbReference type="RefSeq" id="WP_115502531.1">
    <property type="nucleotide sequence ID" value="NZ_CABMMK010000003.1"/>
</dbReference>
<feature type="transmembrane region" description="Helical" evidence="5">
    <location>
        <begin position="196"/>
        <end position="222"/>
    </location>
</feature>
<sequence>MFTVINQYFLSWRCFYPVLFTLCILSLFHQDLKVGLIFSLIAFLYWLKFFSLKKVTNKVDAFVVLFIVVCVISLLWEEGNSAFSNYIYGLSYTVLPACFYFYAKQLSFKEQNDVIKQIVYAVEISMFIGLLLYIAAPGFYIDFLLKKAIIPNDTLFQVRRYYQGLFGVTMTSSLCLYALIYELHDIQKKNKKRIPIFMLLFVLLIMTMRKSALFGFLFVVIFELFLSKKTNKKVILIILFIIAIIGLFAIREFPELYEAVMFRFSGEDVEDGLISRSTQATTSLANLENYMLGNGLGSAGHHAGMSTDLKVVIFDNAYLLLLCETGIVGLLAFVLSTFPVLTSKLVRNKNRYAYEIFIVILLQSLTSNMFEFIYIMPFFWFIFGVCVSCKYYKIKTI</sequence>
<evidence type="ECO:0000259" key="6">
    <source>
        <dbReference type="Pfam" id="PF04932"/>
    </source>
</evidence>
<dbReference type="PANTHER" id="PTHR37422:SF13">
    <property type="entry name" value="LIPOPOLYSACCHARIDE BIOSYNTHESIS PROTEIN PA4999-RELATED"/>
    <property type="match status" value="1"/>
</dbReference>
<dbReference type="InterPro" id="IPR051533">
    <property type="entry name" value="WaaL-like"/>
</dbReference>
<dbReference type="AlphaFoldDB" id="A0A4V1YVK2"/>
<feature type="transmembrane region" description="Helical" evidence="5">
    <location>
        <begin position="12"/>
        <end position="28"/>
    </location>
</feature>
<feature type="transmembrane region" description="Helical" evidence="5">
    <location>
        <begin position="118"/>
        <end position="141"/>
    </location>
</feature>
<evidence type="ECO:0000313" key="8">
    <source>
        <dbReference type="Proteomes" id="UP000291191"/>
    </source>
</evidence>
<accession>A0A4V1YVK2</accession>
<dbReference type="PANTHER" id="PTHR37422">
    <property type="entry name" value="TEICHURONIC ACID BIOSYNTHESIS PROTEIN TUAE"/>
    <property type="match status" value="1"/>
</dbReference>
<keyword evidence="4 5" id="KW-0472">Membrane</keyword>
<dbReference type="OrthoDB" id="5243524at2"/>
<feature type="transmembrane region" description="Helical" evidence="5">
    <location>
        <begin position="82"/>
        <end position="102"/>
    </location>
</feature>
<dbReference type="GO" id="GO:0016020">
    <property type="term" value="C:membrane"/>
    <property type="evidence" value="ECO:0007669"/>
    <property type="project" value="UniProtKB-SubCell"/>
</dbReference>
<comment type="subcellular location">
    <subcellularLocation>
        <location evidence="1">Membrane</location>
        <topology evidence="1">Multi-pass membrane protein</topology>
    </subcellularLocation>
</comment>
<feature type="transmembrane region" description="Helical" evidence="5">
    <location>
        <begin position="59"/>
        <end position="76"/>
    </location>
</feature>
<protein>
    <recommendedName>
        <fullName evidence="6">O-antigen ligase-related domain-containing protein</fullName>
    </recommendedName>
</protein>
<feature type="transmembrane region" description="Helical" evidence="5">
    <location>
        <begin position="372"/>
        <end position="392"/>
    </location>
</feature>
<feature type="domain" description="O-antigen ligase-related" evidence="6">
    <location>
        <begin position="196"/>
        <end position="334"/>
    </location>
</feature>
<evidence type="ECO:0000256" key="3">
    <source>
        <dbReference type="ARBA" id="ARBA00022989"/>
    </source>
</evidence>
<evidence type="ECO:0000313" key="7">
    <source>
        <dbReference type="EMBL" id="RYT80867.1"/>
    </source>
</evidence>
<name>A0A4V1YVK2_9BACE</name>
<evidence type="ECO:0000256" key="5">
    <source>
        <dbReference type="SAM" id="Phobius"/>
    </source>
</evidence>
<evidence type="ECO:0000256" key="2">
    <source>
        <dbReference type="ARBA" id="ARBA00022692"/>
    </source>
</evidence>
<reference evidence="7 8" key="1">
    <citation type="journal article" date="2019" name="Science, e1252229">
        <title>Invertible promoters mediate bacterial phase variation, antibiotic resistance, and host adaptation in the gut.</title>
        <authorList>
            <person name="Jiang X."/>
            <person name="Hall A.B."/>
            <person name="Arthur T.D."/>
            <person name="Plichta D.R."/>
            <person name="Covington C.T."/>
            <person name="Poyet M."/>
            <person name="Crothers J."/>
            <person name="Moses P.L."/>
            <person name="Tolonen A.C."/>
            <person name="Vlamakis H."/>
            <person name="Alm E.J."/>
            <person name="Xavier R.J."/>
        </authorList>
    </citation>
    <scope>NUCLEOTIDE SEQUENCE [LARGE SCALE GENOMIC DNA]</scope>
    <source>
        <strain evidence="8">bf_0095</strain>
    </source>
</reference>